<feature type="compositionally biased region" description="Polar residues" evidence="1">
    <location>
        <begin position="300"/>
        <end position="322"/>
    </location>
</feature>
<dbReference type="AlphaFoldDB" id="A0AAV9R0X1"/>
<comment type="caution">
    <text evidence="2">The sequence shown here is derived from an EMBL/GenBank/DDBJ whole genome shotgun (WGS) entry which is preliminary data.</text>
</comment>
<feature type="compositionally biased region" description="Pro residues" evidence="1">
    <location>
        <begin position="25"/>
        <end position="34"/>
    </location>
</feature>
<protein>
    <submittedName>
        <fullName evidence="2">Uncharacterized protein</fullName>
    </submittedName>
</protein>
<feature type="compositionally biased region" description="Pro residues" evidence="1">
    <location>
        <begin position="1"/>
        <end position="11"/>
    </location>
</feature>
<dbReference type="EMBL" id="JAHHUM010002475">
    <property type="protein sequence ID" value="KAK5603406.1"/>
    <property type="molecule type" value="Genomic_DNA"/>
</dbReference>
<name>A0AAV9R0X1_9TELE</name>
<feature type="region of interest" description="Disordered" evidence="1">
    <location>
        <begin position="234"/>
        <end position="384"/>
    </location>
</feature>
<evidence type="ECO:0000313" key="2">
    <source>
        <dbReference type="EMBL" id="KAK5603406.1"/>
    </source>
</evidence>
<feature type="compositionally biased region" description="Pro residues" evidence="1">
    <location>
        <begin position="192"/>
        <end position="206"/>
    </location>
</feature>
<sequence length="384" mass="41132">MNLATGPPPTGTPISNKYPLTQMPRIPPPPPHRGTPPQVNSIAERPKRSHPPMTASSTAHQPPRCSHKTRSAAPPTRLATAVEEGHGRTSFRAPRQPHPQTSGVPQPAGHPHPRMVHYGPPSSPAGQPLHRSGATSQSMPAKSPLPEPGTPPSRQTRAQSQGPRSKGTQAIPRERAETPAPAPDNPQGLTPKPSPDPTRGPTPSPGLRPQMGNSDRGCEKNVVLMRVAVVCVSKERWGRGSATIIPPPRTVNPQCLNAMKPLEPRYPVRRRSSHRPPTERSSQKCPSGQECGPTPKKTQEQTSQPSATQYATQGGHMTSTPSHPRDPRAQPTERPVPDSGTRPQPTTRQQGNKTSLPLQQRGHHQAAPIPKPAAPPKSKLKATG</sequence>
<proteinExistence type="predicted"/>
<gene>
    <name evidence="2" type="ORF">CRENBAI_008227</name>
</gene>
<dbReference type="Proteomes" id="UP001311232">
    <property type="component" value="Unassembled WGS sequence"/>
</dbReference>
<evidence type="ECO:0000313" key="3">
    <source>
        <dbReference type="Proteomes" id="UP001311232"/>
    </source>
</evidence>
<feature type="region of interest" description="Disordered" evidence="1">
    <location>
        <begin position="1"/>
        <end position="220"/>
    </location>
</feature>
<accession>A0AAV9R0X1</accession>
<feature type="compositionally biased region" description="Polar residues" evidence="1">
    <location>
        <begin position="152"/>
        <end position="168"/>
    </location>
</feature>
<feature type="compositionally biased region" description="Polar residues" evidence="1">
    <location>
        <begin position="341"/>
        <end position="358"/>
    </location>
</feature>
<keyword evidence="3" id="KW-1185">Reference proteome</keyword>
<reference evidence="2 3" key="1">
    <citation type="submission" date="2021-06" db="EMBL/GenBank/DDBJ databases">
        <authorList>
            <person name="Palmer J.M."/>
        </authorList>
    </citation>
    <scope>NUCLEOTIDE SEQUENCE [LARGE SCALE GENOMIC DNA]</scope>
    <source>
        <strain evidence="2 3">MEX-2019</strain>
        <tissue evidence="2">Muscle</tissue>
    </source>
</reference>
<evidence type="ECO:0000256" key="1">
    <source>
        <dbReference type="SAM" id="MobiDB-lite"/>
    </source>
</evidence>
<organism evidence="2 3">
    <name type="scientific">Crenichthys baileyi</name>
    <name type="common">White River springfish</name>
    <dbReference type="NCBI Taxonomy" id="28760"/>
    <lineage>
        <taxon>Eukaryota</taxon>
        <taxon>Metazoa</taxon>
        <taxon>Chordata</taxon>
        <taxon>Craniata</taxon>
        <taxon>Vertebrata</taxon>
        <taxon>Euteleostomi</taxon>
        <taxon>Actinopterygii</taxon>
        <taxon>Neopterygii</taxon>
        <taxon>Teleostei</taxon>
        <taxon>Neoteleostei</taxon>
        <taxon>Acanthomorphata</taxon>
        <taxon>Ovalentaria</taxon>
        <taxon>Atherinomorphae</taxon>
        <taxon>Cyprinodontiformes</taxon>
        <taxon>Goodeidae</taxon>
        <taxon>Crenichthys</taxon>
    </lineage>
</organism>